<name>A0ACC0WHV5_9STRA</name>
<proteinExistence type="predicted"/>
<evidence type="ECO:0000313" key="2">
    <source>
        <dbReference type="Proteomes" id="UP001163321"/>
    </source>
</evidence>
<evidence type="ECO:0000313" key="1">
    <source>
        <dbReference type="EMBL" id="KAI9917641.1"/>
    </source>
</evidence>
<accession>A0ACC0WHV5</accession>
<sequence>MATSGALLHSCAVYLYLYDNNRGSYTQQTNAAVGCALLMGESSSSAFSLLLYDMQKTPLLQLPLTPSVRFVPKKDNYVNFYDHQTKKNYAMRFKDAASSEAFLVMVALIKAQVLVLSTKSYAGQKPIVLVDQLAIGKGDAVSLTLGDVAGITQTSGLLASVQTKPSTKTNSEHTNALRRPSSSEEQSLDPPPGYVPVLLAGLQLPGEKPGSFPTLQSQNSAPHSEVARAGEPIDPLTQTTSFGNDSNMMSLSNDMERLMKEQSELAQLREQLEESKRKLQSEDISESAVQSVQSSGFGRQSASLTAERPSHEEHASSFAPSSFALASLSSSSTVSTSSSTWTPPKLDLVPSLPQSTVVPTGLPLALFPSSRTAHTNPSFSSPYSSLPASGSSVDLENGLIRLQRSSTTIESTLQDLQSKLDRLLNSQHSIKSTKFTGTSVKFSGSASFSSVLSSSSSSSMLLKNLEKALTQRDQLQEHTARLEEANAELESRVEDLQNQQEALQMENRTLLDKVQNGNHLQQEKFRLEVRTVQQQLSQSQEQLLVYQEENFQLRAELAAKDEQLAKEKAKLQEHTQKQIEHLQRHMEHEVRQGSKDLVERMATEKAALDAQVAELTAQKKQWELERDVMNVQLNQAQIQQVQLHDDSVKSQAAQNSRVRELIARIDQLERESVDWKQQAERFHSEAQHLEEQLVSKDHELSQLRSSRNDQEYAALSELFKELMNDIYFHFQDAFDEETEFTGKEIVMAIRKLLKHNTMDILAKLEEFYKQQAQR</sequence>
<dbReference type="Proteomes" id="UP001163321">
    <property type="component" value="Chromosome 13"/>
</dbReference>
<gene>
    <name evidence="1" type="ORF">PsorP6_012307</name>
</gene>
<protein>
    <submittedName>
        <fullName evidence="1">Uncharacterized protein</fullName>
    </submittedName>
</protein>
<reference evidence="1 2" key="1">
    <citation type="journal article" date="2022" name="bioRxiv">
        <title>The genome of the oomycete Peronosclerospora sorghi, a cosmopolitan pathogen of maize and sorghum, is inflated with dispersed pseudogenes.</title>
        <authorList>
            <person name="Fletcher K."/>
            <person name="Martin F."/>
            <person name="Isakeit T."/>
            <person name="Cavanaugh K."/>
            <person name="Magill C."/>
            <person name="Michelmore R."/>
        </authorList>
    </citation>
    <scope>NUCLEOTIDE SEQUENCE [LARGE SCALE GENOMIC DNA]</scope>
    <source>
        <strain evidence="1">P6</strain>
    </source>
</reference>
<keyword evidence="2" id="KW-1185">Reference proteome</keyword>
<comment type="caution">
    <text evidence="1">The sequence shown here is derived from an EMBL/GenBank/DDBJ whole genome shotgun (WGS) entry which is preliminary data.</text>
</comment>
<organism evidence="1 2">
    <name type="scientific">Peronosclerospora sorghi</name>
    <dbReference type="NCBI Taxonomy" id="230839"/>
    <lineage>
        <taxon>Eukaryota</taxon>
        <taxon>Sar</taxon>
        <taxon>Stramenopiles</taxon>
        <taxon>Oomycota</taxon>
        <taxon>Peronosporomycetes</taxon>
        <taxon>Peronosporales</taxon>
        <taxon>Peronosporaceae</taxon>
        <taxon>Peronosclerospora</taxon>
    </lineage>
</organism>
<dbReference type="EMBL" id="CM047592">
    <property type="protein sequence ID" value="KAI9917641.1"/>
    <property type="molecule type" value="Genomic_DNA"/>
</dbReference>